<dbReference type="Proteomes" id="UP001266305">
    <property type="component" value="Unassembled WGS sequence"/>
</dbReference>
<name>A0ABQ9W0S7_SAGOE</name>
<comment type="caution">
    <text evidence="2">The sequence shown here is derived from an EMBL/GenBank/DDBJ whole genome shotgun (WGS) entry which is preliminary data.</text>
</comment>
<keyword evidence="3" id="KW-1185">Reference proteome</keyword>
<organism evidence="2 3">
    <name type="scientific">Saguinus oedipus</name>
    <name type="common">Cotton-top tamarin</name>
    <name type="synonym">Oedipomidas oedipus</name>
    <dbReference type="NCBI Taxonomy" id="9490"/>
    <lineage>
        <taxon>Eukaryota</taxon>
        <taxon>Metazoa</taxon>
        <taxon>Chordata</taxon>
        <taxon>Craniata</taxon>
        <taxon>Vertebrata</taxon>
        <taxon>Euteleostomi</taxon>
        <taxon>Mammalia</taxon>
        <taxon>Eutheria</taxon>
        <taxon>Euarchontoglires</taxon>
        <taxon>Primates</taxon>
        <taxon>Haplorrhini</taxon>
        <taxon>Platyrrhini</taxon>
        <taxon>Cebidae</taxon>
        <taxon>Callitrichinae</taxon>
        <taxon>Saguinus</taxon>
    </lineage>
</organism>
<accession>A0ABQ9W0S7</accession>
<feature type="non-terminal residue" evidence="2">
    <location>
        <position position="1"/>
    </location>
</feature>
<proteinExistence type="predicted"/>
<feature type="region of interest" description="Disordered" evidence="1">
    <location>
        <begin position="1"/>
        <end position="60"/>
    </location>
</feature>
<protein>
    <submittedName>
        <fullName evidence="2">Uncharacterized protein</fullName>
    </submittedName>
</protein>
<reference evidence="2 3" key="1">
    <citation type="submission" date="2023-05" db="EMBL/GenBank/DDBJ databases">
        <title>B98-5 Cell Line De Novo Hybrid Assembly: An Optical Mapping Approach.</title>
        <authorList>
            <person name="Kananen K."/>
            <person name="Auerbach J.A."/>
            <person name="Kautto E."/>
            <person name="Blachly J.S."/>
        </authorList>
    </citation>
    <scope>NUCLEOTIDE SEQUENCE [LARGE SCALE GENOMIC DNA]</scope>
    <source>
        <strain evidence="2">B95-8</strain>
        <tissue evidence="2">Cell line</tissue>
    </source>
</reference>
<dbReference type="PANTHER" id="PTHR32222">
    <property type="entry name" value="CENTROMERE PROTEIN U"/>
    <property type="match status" value="1"/>
</dbReference>
<gene>
    <name evidence="2" type="ORF">P7K49_005585</name>
</gene>
<evidence type="ECO:0000313" key="3">
    <source>
        <dbReference type="Proteomes" id="UP001266305"/>
    </source>
</evidence>
<dbReference type="PANTHER" id="PTHR32222:SF1">
    <property type="entry name" value="CENTROMERE PROTEIN U"/>
    <property type="match status" value="1"/>
</dbReference>
<sequence>ARQLNTFERTHSMKDKAGQKSKPVDVFDFPDNSDVSSVGRPGEDEKDEEPNETFDPPLHSTAIYADEEEFSKHCGLCIPSTSPEKEAKR</sequence>
<feature type="compositionally biased region" description="Basic and acidic residues" evidence="1">
    <location>
        <begin position="8"/>
        <end position="25"/>
    </location>
</feature>
<evidence type="ECO:0000256" key="1">
    <source>
        <dbReference type="SAM" id="MobiDB-lite"/>
    </source>
</evidence>
<dbReference type="EMBL" id="JASSZA010000003">
    <property type="protein sequence ID" value="KAK2114960.1"/>
    <property type="molecule type" value="Genomic_DNA"/>
</dbReference>
<feature type="non-terminal residue" evidence="2">
    <location>
        <position position="89"/>
    </location>
</feature>
<evidence type="ECO:0000313" key="2">
    <source>
        <dbReference type="EMBL" id="KAK2114960.1"/>
    </source>
</evidence>